<dbReference type="EMBL" id="CAXAMM010023486">
    <property type="protein sequence ID" value="CAK9053696.1"/>
    <property type="molecule type" value="Genomic_DNA"/>
</dbReference>
<accession>A0ABP0MQD5</accession>
<organism evidence="1 2">
    <name type="scientific">Durusdinium trenchii</name>
    <dbReference type="NCBI Taxonomy" id="1381693"/>
    <lineage>
        <taxon>Eukaryota</taxon>
        <taxon>Sar</taxon>
        <taxon>Alveolata</taxon>
        <taxon>Dinophyceae</taxon>
        <taxon>Suessiales</taxon>
        <taxon>Symbiodiniaceae</taxon>
        <taxon>Durusdinium</taxon>
    </lineage>
</organism>
<evidence type="ECO:0000313" key="1">
    <source>
        <dbReference type="EMBL" id="CAK9053696.1"/>
    </source>
</evidence>
<sequence length="339" mass="37706">MERPAKLQRLENLRRGSPFVSQSALESILDNVRKEGVPNQSSRKLIKKATKAALSENTSYGPLLLGQEAITKEGEKVKFEITNLATYLHLLYAQMGSFHQLLNKTHRDQPSSVDDCWSLMLYGDEIAPGNVLGKAQRKGWSIFCSFLQFPLQALCNEKSWLTLCHVRSSLVNSLEGGIGQVMSIILQSIFVQQHFSPGLGVLLSSEAGNVGLFFKLGVFIQDGSSHKYCFSSKGDSGLKYCLLCNVTASKVSDEEDPESAELSHALKYNQLRVYSDEEILGTFDRLEQRKAVLSNADFGLWQKAVGVTYNTQMLLLNAELRAASVLRPATQYCHDYMHG</sequence>
<comment type="caution">
    <text evidence="1">The sequence shown here is derived from an EMBL/GenBank/DDBJ whole genome shotgun (WGS) entry which is preliminary data.</text>
</comment>
<feature type="non-terminal residue" evidence="1">
    <location>
        <position position="339"/>
    </location>
</feature>
<proteinExistence type="predicted"/>
<dbReference type="Proteomes" id="UP001642464">
    <property type="component" value="Unassembled WGS sequence"/>
</dbReference>
<keyword evidence="2" id="KW-1185">Reference proteome</keyword>
<evidence type="ECO:0000313" key="2">
    <source>
        <dbReference type="Proteomes" id="UP001642464"/>
    </source>
</evidence>
<name>A0ABP0MQD5_9DINO</name>
<gene>
    <name evidence="1" type="ORF">SCF082_LOCUS29239</name>
</gene>
<reference evidence="1 2" key="1">
    <citation type="submission" date="2024-02" db="EMBL/GenBank/DDBJ databases">
        <authorList>
            <person name="Chen Y."/>
            <person name="Shah S."/>
            <person name="Dougan E. K."/>
            <person name="Thang M."/>
            <person name="Chan C."/>
        </authorList>
    </citation>
    <scope>NUCLEOTIDE SEQUENCE [LARGE SCALE GENOMIC DNA]</scope>
</reference>
<protein>
    <submittedName>
        <fullName evidence="1">Uncharacterized protein</fullName>
    </submittedName>
</protein>